<feature type="compositionally biased region" description="Polar residues" evidence="1">
    <location>
        <begin position="83"/>
        <end position="115"/>
    </location>
</feature>
<feature type="region of interest" description="Disordered" evidence="1">
    <location>
        <begin position="45"/>
        <end position="126"/>
    </location>
</feature>
<feature type="compositionally biased region" description="Basic and acidic residues" evidence="1">
    <location>
        <begin position="49"/>
        <end position="71"/>
    </location>
</feature>
<proteinExistence type="predicted"/>
<protein>
    <submittedName>
        <fullName evidence="2">Uncharacterized protein</fullName>
    </submittedName>
</protein>
<reference evidence="2 3" key="1">
    <citation type="submission" date="2014-03" db="EMBL/GenBank/DDBJ databases">
        <title>Draft genome of the hookworm Oesophagostomum dentatum.</title>
        <authorList>
            <person name="Mitreva M."/>
        </authorList>
    </citation>
    <scope>NUCLEOTIDE SEQUENCE [LARGE SCALE GENOMIC DNA]</scope>
    <source>
        <strain evidence="2 3">OD-Hann</strain>
    </source>
</reference>
<gene>
    <name evidence="2" type="ORF">OESDEN_17414</name>
</gene>
<name>A0A0B1SG61_OESDE</name>
<organism evidence="2 3">
    <name type="scientific">Oesophagostomum dentatum</name>
    <name type="common">Nodular worm</name>
    <dbReference type="NCBI Taxonomy" id="61180"/>
    <lineage>
        <taxon>Eukaryota</taxon>
        <taxon>Metazoa</taxon>
        <taxon>Ecdysozoa</taxon>
        <taxon>Nematoda</taxon>
        <taxon>Chromadorea</taxon>
        <taxon>Rhabditida</taxon>
        <taxon>Rhabditina</taxon>
        <taxon>Rhabditomorpha</taxon>
        <taxon>Strongyloidea</taxon>
        <taxon>Strongylidae</taxon>
        <taxon>Oesophagostomum</taxon>
    </lineage>
</organism>
<keyword evidence="3" id="KW-1185">Reference proteome</keyword>
<evidence type="ECO:0000313" key="3">
    <source>
        <dbReference type="Proteomes" id="UP000053660"/>
    </source>
</evidence>
<dbReference type="Proteomes" id="UP000053660">
    <property type="component" value="Unassembled WGS sequence"/>
</dbReference>
<accession>A0A0B1SG61</accession>
<evidence type="ECO:0000313" key="2">
    <source>
        <dbReference type="EMBL" id="KHJ82891.1"/>
    </source>
</evidence>
<sequence length="126" mass="13509">MHAEPSEPEPLGEPAEPAAHSGDIMDQVFSALPNMAPVEIVVESPEPETLERVEELPQEDLVGRRSTHESGVDAEAAPHYVPTYQTQRQEAPPTTQVSPPSNGSSLNGYPTSNDSGKCHLCKLPSV</sequence>
<evidence type="ECO:0000256" key="1">
    <source>
        <dbReference type="SAM" id="MobiDB-lite"/>
    </source>
</evidence>
<dbReference type="AlphaFoldDB" id="A0A0B1SG61"/>
<dbReference type="OrthoDB" id="10524934at2759"/>
<feature type="region of interest" description="Disordered" evidence="1">
    <location>
        <begin position="1"/>
        <end position="26"/>
    </location>
</feature>
<dbReference type="EMBL" id="KN576504">
    <property type="protein sequence ID" value="KHJ82891.1"/>
    <property type="molecule type" value="Genomic_DNA"/>
</dbReference>